<dbReference type="Proteomes" id="UP000076623">
    <property type="component" value="Chromosome"/>
</dbReference>
<dbReference type="KEGG" id="fpn:ABE65_010280"/>
<evidence type="ECO:0000259" key="1">
    <source>
        <dbReference type="Pfam" id="PF14594"/>
    </source>
</evidence>
<sequence>MKPIRILNSQLELLAEIDDYESLIFVSRFHKVGEFEFRINPNKKHTERLIKNNILLLGGSKHRAGIIKHRQIELNEDGEEQWFIKGYSLQHITSQRITIPPPDTSHDRKSGNAETVMKHYIDNHFIDPVDPYRKIDLLSLSANLNRGTQLSLQSRFKNISEELETLSISSGLGWEIKVNTQTKKLDFDVIEGRDLTTNQSINPPVIFSVDFDNIQSAEYVDSDLNYKNVAYSAGQGEGVNRRIIEVGSGIGLDRIETFIDARDVNEVDDNEVQIPESEIIAQLTERAEQDLLEHSNESTFEAQILTNGPFVYEKDWNLGDIVTVQNRKWGVTLNSRITEVKEVLEPSGYQLEATFGQSRPTLINRIKQELKQTSAEVRK</sequence>
<proteinExistence type="predicted"/>
<evidence type="ECO:0000313" key="3">
    <source>
        <dbReference type="Proteomes" id="UP000076623"/>
    </source>
</evidence>
<accession>A0A160IMH0</accession>
<evidence type="ECO:0000313" key="2">
    <source>
        <dbReference type="EMBL" id="ANC77166.1"/>
    </source>
</evidence>
<dbReference type="RefSeq" id="WP_066394398.1">
    <property type="nucleotide sequence ID" value="NZ_CP015378.1"/>
</dbReference>
<dbReference type="Pfam" id="PF14594">
    <property type="entry name" value="Sipho_Gp37"/>
    <property type="match status" value="1"/>
</dbReference>
<organism evidence="2 3">
    <name type="scientific">Fictibacillus phosphorivorans</name>
    <dbReference type="NCBI Taxonomy" id="1221500"/>
    <lineage>
        <taxon>Bacteria</taxon>
        <taxon>Bacillati</taxon>
        <taxon>Bacillota</taxon>
        <taxon>Bacilli</taxon>
        <taxon>Bacillales</taxon>
        <taxon>Fictibacillaceae</taxon>
        <taxon>Fictibacillus</taxon>
    </lineage>
</organism>
<dbReference type="STRING" id="1221500.ABE65_010280"/>
<protein>
    <recommendedName>
        <fullName evidence="1">Gp28/Gp37-like domain-containing protein</fullName>
    </recommendedName>
</protein>
<reference evidence="2 3" key="1">
    <citation type="submission" date="2016-04" db="EMBL/GenBank/DDBJ databases">
        <title>Complete genome sequence of Fictibacillus phosphorivorans G25-29, a strain toxic to nematodes.</title>
        <authorList>
            <person name="Zheng Z."/>
        </authorList>
    </citation>
    <scope>NUCLEOTIDE SEQUENCE [LARGE SCALE GENOMIC DNA]</scope>
    <source>
        <strain evidence="2 3">G25-29</strain>
    </source>
</reference>
<dbReference type="AlphaFoldDB" id="A0A160IMH0"/>
<feature type="domain" description="Gp28/Gp37-like" evidence="1">
    <location>
        <begin position="3"/>
        <end position="356"/>
    </location>
</feature>
<dbReference type="EMBL" id="CP015378">
    <property type="protein sequence ID" value="ANC77166.1"/>
    <property type="molecule type" value="Genomic_DNA"/>
</dbReference>
<gene>
    <name evidence="2" type="ORF">ABE65_010280</name>
</gene>
<keyword evidence="3" id="KW-1185">Reference proteome</keyword>
<name>A0A160IMH0_9BACL</name>
<dbReference type="InterPro" id="IPR029432">
    <property type="entry name" value="Gp28/Gp37-like_dom"/>
</dbReference>